<comment type="subcellular location">
    <subcellularLocation>
        <location evidence="2">Cell inner membrane</location>
        <topology evidence="2">Multi-pass membrane protein</topology>
    </subcellularLocation>
</comment>
<dbReference type="OrthoDB" id="9804645at2"/>
<keyword evidence="4" id="KW-1003">Cell membrane</keyword>
<dbReference type="InterPro" id="IPR003661">
    <property type="entry name" value="HisK_dim/P_dom"/>
</dbReference>
<name>A0A511XAD4_9PROT</name>
<dbReference type="InterPro" id="IPR036890">
    <property type="entry name" value="HATPase_C_sf"/>
</dbReference>
<evidence type="ECO:0000256" key="2">
    <source>
        <dbReference type="ARBA" id="ARBA00004429"/>
    </source>
</evidence>
<dbReference type="RefSeq" id="WP_035377008.1">
    <property type="nucleotide sequence ID" value="NZ_BAPG01000119.1"/>
</dbReference>
<proteinExistence type="predicted"/>
<feature type="transmembrane region" description="Helical" evidence="16">
    <location>
        <begin position="248"/>
        <end position="268"/>
    </location>
</feature>
<evidence type="ECO:0000256" key="16">
    <source>
        <dbReference type="SAM" id="Phobius"/>
    </source>
</evidence>
<dbReference type="SMART" id="SM00304">
    <property type="entry name" value="HAMP"/>
    <property type="match status" value="1"/>
</dbReference>
<keyword evidence="13" id="KW-0902">Two-component regulatory system</keyword>
<evidence type="ECO:0000256" key="13">
    <source>
        <dbReference type="ARBA" id="ARBA00023012"/>
    </source>
</evidence>
<keyword evidence="20" id="KW-1185">Reference proteome</keyword>
<keyword evidence="10" id="KW-0418">Kinase</keyword>
<dbReference type="PANTHER" id="PTHR44936">
    <property type="entry name" value="SENSOR PROTEIN CREC"/>
    <property type="match status" value="1"/>
</dbReference>
<evidence type="ECO:0000256" key="14">
    <source>
        <dbReference type="ARBA" id="ARBA00023136"/>
    </source>
</evidence>
<dbReference type="AlphaFoldDB" id="A0A511XAD4"/>
<feature type="compositionally biased region" description="Basic and acidic residues" evidence="15">
    <location>
        <begin position="118"/>
        <end position="133"/>
    </location>
</feature>
<dbReference type="Pfam" id="PF00672">
    <property type="entry name" value="HAMP"/>
    <property type="match status" value="1"/>
</dbReference>
<dbReference type="InterPro" id="IPR005467">
    <property type="entry name" value="His_kinase_dom"/>
</dbReference>
<dbReference type="InterPro" id="IPR050980">
    <property type="entry name" value="2C_sensor_his_kinase"/>
</dbReference>
<keyword evidence="9" id="KW-0547">Nucleotide-binding</keyword>
<keyword evidence="14 16" id="KW-0472">Membrane</keyword>
<keyword evidence="8 16" id="KW-0812">Transmembrane</keyword>
<comment type="catalytic activity">
    <reaction evidence="1">
        <text>ATP + protein L-histidine = ADP + protein N-phospho-L-histidine.</text>
        <dbReference type="EC" id="2.7.13.3"/>
    </reaction>
</comment>
<dbReference type="InterPro" id="IPR003594">
    <property type="entry name" value="HATPase_dom"/>
</dbReference>
<feature type="domain" description="HAMP" evidence="18">
    <location>
        <begin position="269"/>
        <end position="321"/>
    </location>
</feature>
<dbReference type="EMBL" id="BJYF01000008">
    <property type="protein sequence ID" value="GEN59885.1"/>
    <property type="molecule type" value="Genomic_DNA"/>
</dbReference>
<dbReference type="SMART" id="SM00388">
    <property type="entry name" value="HisKA"/>
    <property type="match status" value="1"/>
</dbReference>
<evidence type="ECO:0000256" key="8">
    <source>
        <dbReference type="ARBA" id="ARBA00022692"/>
    </source>
</evidence>
<sequence>MTLKSFKLPFVPSSLAARTSLLLIVGLAVIEIVGLTIETLDRIAFDERLAEHQAIARTVMVYRTVAEAEPEDRSAVVEHLASDMLQIRLANQPDADMSREITTRESQGVLFMLGEEPLGPRRTPDGRPGDDPTRPPPPMEMDPGFHPFHGPDDANGGTFSRNGPPPHMPQGEGSPFSDLGGIHPDIDPSRPAPRRALGIPLRWRPQHIMALNSPSGRARGLAFQLPDDTRWLIARFRIPVATPFSSPLFPLAFGLMTAAGGLLIVWGVRRLIAPVGTLAAAAEALAPDDSGPPLPENGPLEIARAAAAFNAMAARIRRFVSDRTLLLTAIGHDLRTPITRLKLRAEFIDDDEMRQKFLADLNELSAMVEATLAFGRDSASREPVSSLDLTALAQTIVDDFTEARPDIADKIELLGDPPPVIIRARPLSLKRALTNLIGNAIAYGGGARVTLGKKPDGEIVVRIEDDGPGLPECELERMFEPFVRAEESRNRETGGTGLGLSIARTIIRGQGGDIVLRNRSPHGLAAIVTLAA</sequence>
<keyword evidence="11" id="KW-0067">ATP-binding</keyword>
<dbReference type="SMART" id="SM00387">
    <property type="entry name" value="HATPase_c"/>
    <property type="match status" value="1"/>
</dbReference>
<evidence type="ECO:0000256" key="3">
    <source>
        <dbReference type="ARBA" id="ARBA00012438"/>
    </source>
</evidence>
<evidence type="ECO:0000256" key="4">
    <source>
        <dbReference type="ARBA" id="ARBA00022475"/>
    </source>
</evidence>
<comment type="caution">
    <text evidence="19">The sequence shown here is derived from an EMBL/GenBank/DDBJ whole genome shotgun (WGS) entry which is preliminary data.</text>
</comment>
<dbReference type="PROSITE" id="PS50109">
    <property type="entry name" value="HIS_KIN"/>
    <property type="match status" value="1"/>
</dbReference>
<evidence type="ECO:0000256" key="7">
    <source>
        <dbReference type="ARBA" id="ARBA00022679"/>
    </source>
</evidence>
<dbReference type="Proteomes" id="UP000321635">
    <property type="component" value="Unassembled WGS sequence"/>
</dbReference>
<dbReference type="EC" id="2.7.13.3" evidence="3"/>
<evidence type="ECO:0000313" key="19">
    <source>
        <dbReference type="EMBL" id="GEN59885.1"/>
    </source>
</evidence>
<dbReference type="PROSITE" id="PS50885">
    <property type="entry name" value="HAMP"/>
    <property type="match status" value="1"/>
</dbReference>
<evidence type="ECO:0000256" key="11">
    <source>
        <dbReference type="ARBA" id="ARBA00022840"/>
    </source>
</evidence>
<evidence type="ECO:0000259" key="18">
    <source>
        <dbReference type="PROSITE" id="PS50885"/>
    </source>
</evidence>
<dbReference type="GO" id="GO:0005524">
    <property type="term" value="F:ATP binding"/>
    <property type="evidence" value="ECO:0007669"/>
    <property type="project" value="UniProtKB-KW"/>
</dbReference>
<protein>
    <recommendedName>
        <fullName evidence="3">histidine kinase</fullName>
        <ecNumber evidence="3">2.7.13.3</ecNumber>
    </recommendedName>
</protein>
<feature type="domain" description="Histidine kinase" evidence="17">
    <location>
        <begin position="329"/>
        <end position="532"/>
    </location>
</feature>
<dbReference type="STRING" id="1120919.GCA_000429165_02343"/>
<evidence type="ECO:0000256" key="1">
    <source>
        <dbReference type="ARBA" id="ARBA00000085"/>
    </source>
</evidence>
<keyword evidence="7" id="KW-0808">Transferase</keyword>
<feature type="transmembrane region" description="Helical" evidence="16">
    <location>
        <begin position="20"/>
        <end position="40"/>
    </location>
</feature>
<dbReference type="InterPro" id="IPR036097">
    <property type="entry name" value="HisK_dim/P_sf"/>
</dbReference>
<dbReference type="Pfam" id="PF02518">
    <property type="entry name" value="HATPase_c"/>
    <property type="match status" value="1"/>
</dbReference>
<reference evidence="19 20" key="1">
    <citation type="submission" date="2019-07" db="EMBL/GenBank/DDBJ databases">
        <title>Whole genome shotgun sequence of Acetobacter nitrogenifigens NBRC 105050.</title>
        <authorList>
            <person name="Hosoyama A."/>
            <person name="Uohara A."/>
            <person name="Ohji S."/>
            <person name="Ichikawa N."/>
        </authorList>
    </citation>
    <scope>NUCLEOTIDE SEQUENCE [LARGE SCALE GENOMIC DNA]</scope>
    <source>
        <strain evidence="19 20">NBRC 105050</strain>
    </source>
</reference>
<dbReference type="Gene3D" id="1.10.287.130">
    <property type="match status" value="1"/>
</dbReference>
<dbReference type="SUPFAM" id="SSF55874">
    <property type="entry name" value="ATPase domain of HSP90 chaperone/DNA topoisomerase II/histidine kinase"/>
    <property type="match status" value="1"/>
</dbReference>
<dbReference type="InterPro" id="IPR004358">
    <property type="entry name" value="Sig_transdc_His_kin-like_C"/>
</dbReference>
<evidence type="ECO:0000256" key="9">
    <source>
        <dbReference type="ARBA" id="ARBA00022741"/>
    </source>
</evidence>
<evidence type="ECO:0000256" key="6">
    <source>
        <dbReference type="ARBA" id="ARBA00022553"/>
    </source>
</evidence>
<evidence type="ECO:0000256" key="12">
    <source>
        <dbReference type="ARBA" id="ARBA00022989"/>
    </source>
</evidence>
<evidence type="ECO:0000256" key="10">
    <source>
        <dbReference type="ARBA" id="ARBA00022777"/>
    </source>
</evidence>
<gene>
    <name evidence="19" type="ORF">ANI02nite_17690</name>
</gene>
<dbReference type="Gene3D" id="3.30.565.10">
    <property type="entry name" value="Histidine kinase-like ATPase, C-terminal domain"/>
    <property type="match status" value="1"/>
</dbReference>
<dbReference type="GO" id="GO:0000155">
    <property type="term" value="F:phosphorelay sensor kinase activity"/>
    <property type="evidence" value="ECO:0007669"/>
    <property type="project" value="InterPro"/>
</dbReference>
<dbReference type="CDD" id="cd00082">
    <property type="entry name" value="HisKA"/>
    <property type="match status" value="1"/>
</dbReference>
<feature type="region of interest" description="Disordered" evidence="15">
    <location>
        <begin position="105"/>
        <end position="193"/>
    </location>
</feature>
<keyword evidence="6" id="KW-0597">Phosphoprotein</keyword>
<dbReference type="SUPFAM" id="SSF47384">
    <property type="entry name" value="Homodimeric domain of signal transducing histidine kinase"/>
    <property type="match status" value="1"/>
</dbReference>
<evidence type="ECO:0000256" key="5">
    <source>
        <dbReference type="ARBA" id="ARBA00022519"/>
    </source>
</evidence>
<dbReference type="InterPro" id="IPR003660">
    <property type="entry name" value="HAMP_dom"/>
</dbReference>
<keyword evidence="12 16" id="KW-1133">Transmembrane helix</keyword>
<dbReference type="PRINTS" id="PR00344">
    <property type="entry name" value="BCTRLSENSOR"/>
</dbReference>
<keyword evidence="5" id="KW-0997">Cell inner membrane</keyword>
<evidence type="ECO:0000259" key="17">
    <source>
        <dbReference type="PROSITE" id="PS50109"/>
    </source>
</evidence>
<evidence type="ECO:0000313" key="20">
    <source>
        <dbReference type="Proteomes" id="UP000321635"/>
    </source>
</evidence>
<dbReference type="GO" id="GO:0005886">
    <property type="term" value="C:plasma membrane"/>
    <property type="evidence" value="ECO:0007669"/>
    <property type="project" value="UniProtKB-SubCell"/>
</dbReference>
<evidence type="ECO:0000256" key="15">
    <source>
        <dbReference type="SAM" id="MobiDB-lite"/>
    </source>
</evidence>
<dbReference type="PANTHER" id="PTHR44936:SF5">
    <property type="entry name" value="SENSOR HISTIDINE KINASE ENVZ"/>
    <property type="match status" value="1"/>
</dbReference>
<organism evidence="19 20">
    <name type="scientific">Acetobacter nitrogenifigens DSM 23921 = NBRC 105050</name>
    <dbReference type="NCBI Taxonomy" id="1120919"/>
    <lineage>
        <taxon>Bacteria</taxon>
        <taxon>Pseudomonadati</taxon>
        <taxon>Pseudomonadota</taxon>
        <taxon>Alphaproteobacteria</taxon>
        <taxon>Acetobacterales</taxon>
        <taxon>Acetobacteraceae</taxon>
        <taxon>Acetobacter</taxon>
    </lineage>
</organism>
<accession>A0A511XAD4</accession>